<feature type="compositionally biased region" description="Basic and acidic residues" evidence="1">
    <location>
        <begin position="319"/>
        <end position="331"/>
    </location>
</feature>
<feature type="region of interest" description="Disordered" evidence="1">
    <location>
        <begin position="437"/>
        <end position="498"/>
    </location>
</feature>
<feature type="compositionally biased region" description="Low complexity" evidence="1">
    <location>
        <begin position="463"/>
        <end position="498"/>
    </location>
</feature>
<name>A0A4Y4D957_KOCVA</name>
<evidence type="ECO:0000313" key="3">
    <source>
        <dbReference type="EMBL" id="GED00154.1"/>
    </source>
</evidence>
<proteinExistence type="predicted"/>
<feature type="compositionally biased region" description="Basic and acidic residues" evidence="1">
    <location>
        <begin position="447"/>
        <end position="460"/>
    </location>
</feature>
<dbReference type="OrthoDB" id="4882570at2"/>
<feature type="region of interest" description="Disordered" evidence="1">
    <location>
        <begin position="380"/>
        <end position="412"/>
    </location>
</feature>
<reference evidence="3 4" key="1">
    <citation type="submission" date="2019-06" db="EMBL/GenBank/DDBJ databases">
        <title>Whole genome shotgun sequence of Kocuria varians NBRC 15358.</title>
        <authorList>
            <person name="Hosoyama A."/>
            <person name="Uohara A."/>
            <person name="Ohji S."/>
            <person name="Ichikawa N."/>
        </authorList>
    </citation>
    <scope>NUCLEOTIDE SEQUENCE [LARGE SCALE GENOMIC DNA]</scope>
    <source>
        <strain evidence="3 4">NBRC 15358</strain>
    </source>
</reference>
<dbReference type="EMBL" id="BJNW01000025">
    <property type="protein sequence ID" value="GED00154.1"/>
    <property type="molecule type" value="Genomic_DNA"/>
</dbReference>
<feature type="compositionally biased region" description="Low complexity" evidence="1">
    <location>
        <begin position="333"/>
        <end position="365"/>
    </location>
</feature>
<dbReference type="STRING" id="1272.GCA_900014985_01773"/>
<dbReference type="Proteomes" id="UP000315730">
    <property type="component" value="Unassembled WGS sequence"/>
</dbReference>
<dbReference type="Pfam" id="PF13349">
    <property type="entry name" value="DUF4097"/>
    <property type="match status" value="1"/>
</dbReference>
<organism evidence="3 4">
    <name type="scientific">Kocuria varians</name>
    <name type="common">Micrococcus varians</name>
    <dbReference type="NCBI Taxonomy" id="1272"/>
    <lineage>
        <taxon>Bacteria</taxon>
        <taxon>Bacillati</taxon>
        <taxon>Actinomycetota</taxon>
        <taxon>Actinomycetes</taxon>
        <taxon>Micrococcales</taxon>
        <taxon>Micrococcaceae</taxon>
        <taxon>Kocuria</taxon>
    </lineage>
</organism>
<feature type="compositionally biased region" description="Low complexity" evidence="1">
    <location>
        <begin position="27"/>
        <end position="36"/>
    </location>
</feature>
<feature type="compositionally biased region" description="Pro residues" evidence="1">
    <location>
        <begin position="37"/>
        <end position="49"/>
    </location>
</feature>
<feature type="domain" description="DUF4097" evidence="2">
    <location>
        <begin position="181"/>
        <end position="275"/>
    </location>
</feature>
<feature type="region of interest" description="Disordered" evidence="1">
    <location>
        <begin position="316"/>
        <end position="365"/>
    </location>
</feature>
<gene>
    <name evidence="3" type="ORF">KVA01_23080</name>
</gene>
<evidence type="ECO:0000313" key="4">
    <source>
        <dbReference type="Proteomes" id="UP000315730"/>
    </source>
</evidence>
<evidence type="ECO:0000259" key="2">
    <source>
        <dbReference type="Pfam" id="PF13349"/>
    </source>
</evidence>
<feature type="region of interest" description="Disordered" evidence="1">
    <location>
        <begin position="1"/>
        <end position="91"/>
    </location>
</feature>
<accession>A0A4Y4D957</accession>
<dbReference type="AlphaFoldDB" id="A0A4Y4D957"/>
<dbReference type="InterPro" id="IPR025164">
    <property type="entry name" value="Toastrack_DUF4097"/>
</dbReference>
<comment type="caution">
    <text evidence="3">The sequence shown here is derived from an EMBL/GenBank/DDBJ whole genome shotgun (WGS) entry which is preliminary data.</text>
</comment>
<sequence length="498" mass="51210">MTSRTPDPVPPTPENPAFSAAPSQGAPSTHPGTTTPPGRPPSEPHPPFGPGEIQPDQSQPGRFQPHQFQDHQTEGQQFPGHPPQGRPVGRGERRAWNTATAVVGGVGALALLLGGAGTATALAMTQERTGSWTADAAVSQIRVDAATSSVDVSTSPTVDHVEVTWHETGWGLSDRQPAPELSNGVLRLEPPTSDSRWGNRSLGVSVVVPQKAPAASLDISGSTGSVNVSGTFKTVQATTEVGSISAHDVEAAVLDARATTGQVLLDGVRVSDRLDAHVNQGVAIVNAHGSAPKRTSVTASTGTYGAAMPGADYWYPEASQKDFPDPRHPRTADPWSSGDPSSSSDTESSTPPDPSEFSALSPAPSFSAFPALTTADDAAHQATGATPSGAGHRAVTAAGKKDPERTSSVDADTVCSAAPKGWPCLFLQGMPVDIQDSGYTDEWGQAWRERNSAHEEDGPRHGSPSASAAPSSPSASGSASRSPSNPAASASPTSSREQ</sequence>
<dbReference type="RefSeq" id="WP_141270394.1">
    <property type="nucleotide sequence ID" value="NZ_BJNW01000025.1"/>
</dbReference>
<keyword evidence="4" id="KW-1185">Reference proteome</keyword>
<protein>
    <recommendedName>
        <fullName evidence="2">DUF4097 domain-containing protein</fullName>
    </recommendedName>
</protein>
<evidence type="ECO:0000256" key="1">
    <source>
        <dbReference type="SAM" id="MobiDB-lite"/>
    </source>
</evidence>